<keyword evidence="3" id="KW-0813">Transport</keyword>
<evidence type="ECO:0000256" key="4">
    <source>
        <dbReference type="ARBA" id="ARBA00022475"/>
    </source>
</evidence>
<feature type="transmembrane region" description="Helical" evidence="8">
    <location>
        <begin position="224"/>
        <end position="242"/>
    </location>
</feature>
<evidence type="ECO:0000256" key="3">
    <source>
        <dbReference type="ARBA" id="ARBA00022448"/>
    </source>
</evidence>
<dbReference type="EMBL" id="JAOQKC010000026">
    <property type="protein sequence ID" value="MCU6698189.1"/>
    <property type="molecule type" value="Genomic_DNA"/>
</dbReference>
<sequence>MLLIVCPLVFLAGFVDSIGGGGGLISLPAYLFAGVPPHTALATNKLSSSIGTTVSATRLFKYMDLPLAGACVICSILGSWGGSSLALLASEELVRFMLLPVLPVVAYYVLRKKDLNVTEKEPLSRRNTFLVSMPASMLIGLYDGFYGPGTGTFLILVYTGLSRLDLLTASANTKAVNLASNLGALTVFLLNGKVCLPLGLPAAACCVAGHFIGSGMVVKNGSRIVRPIILLVLAILFIKILLGL</sequence>
<evidence type="ECO:0000256" key="6">
    <source>
        <dbReference type="ARBA" id="ARBA00022989"/>
    </source>
</evidence>
<evidence type="ECO:0000256" key="2">
    <source>
        <dbReference type="ARBA" id="ARBA00009142"/>
    </source>
</evidence>
<feature type="transmembrane region" description="Helical" evidence="8">
    <location>
        <begin position="130"/>
        <end position="155"/>
    </location>
</feature>
<evidence type="ECO:0000256" key="1">
    <source>
        <dbReference type="ARBA" id="ARBA00004651"/>
    </source>
</evidence>
<comment type="subcellular location">
    <subcellularLocation>
        <location evidence="1 8">Cell membrane</location>
        <topology evidence="1 8">Multi-pass membrane protein</topology>
    </subcellularLocation>
</comment>
<evidence type="ECO:0000256" key="5">
    <source>
        <dbReference type="ARBA" id="ARBA00022692"/>
    </source>
</evidence>
<keyword evidence="10" id="KW-1185">Reference proteome</keyword>
<name>A0ABT2S0R9_9FIRM</name>
<organism evidence="9 10">
    <name type="scientific">Laedolimicola ammoniilytica</name>
    <dbReference type="NCBI Taxonomy" id="2981771"/>
    <lineage>
        <taxon>Bacteria</taxon>
        <taxon>Bacillati</taxon>
        <taxon>Bacillota</taxon>
        <taxon>Clostridia</taxon>
        <taxon>Lachnospirales</taxon>
        <taxon>Lachnospiraceae</taxon>
        <taxon>Laedolimicola</taxon>
    </lineage>
</organism>
<keyword evidence="4 8" id="KW-1003">Cell membrane</keyword>
<comment type="similarity">
    <text evidence="2 8">Belongs to the 4-toluene sulfonate uptake permease (TSUP) (TC 2.A.102) family.</text>
</comment>
<accession>A0ABT2S0R9</accession>
<keyword evidence="7 8" id="KW-0472">Membrane</keyword>
<protein>
    <recommendedName>
        <fullName evidence="8">Probable membrane transporter protein</fullName>
    </recommendedName>
</protein>
<feature type="transmembrane region" description="Helical" evidence="8">
    <location>
        <begin position="93"/>
        <end position="110"/>
    </location>
</feature>
<comment type="caution">
    <text evidence="9">The sequence shown here is derived from an EMBL/GenBank/DDBJ whole genome shotgun (WGS) entry which is preliminary data.</text>
</comment>
<evidence type="ECO:0000313" key="10">
    <source>
        <dbReference type="Proteomes" id="UP001652461"/>
    </source>
</evidence>
<dbReference type="InterPro" id="IPR002781">
    <property type="entry name" value="TM_pro_TauE-like"/>
</dbReference>
<evidence type="ECO:0000256" key="8">
    <source>
        <dbReference type="RuleBase" id="RU363041"/>
    </source>
</evidence>
<evidence type="ECO:0000313" key="9">
    <source>
        <dbReference type="EMBL" id="MCU6698189.1"/>
    </source>
</evidence>
<reference evidence="9 10" key="1">
    <citation type="journal article" date="2021" name="ISME Commun">
        <title>Automated analysis of genomic sequences facilitates high-throughput and comprehensive description of bacteria.</title>
        <authorList>
            <person name="Hitch T.C.A."/>
        </authorList>
    </citation>
    <scope>NUCLEOTIDE SEQUENCE [LARGE SCALE GENOMIC DNA]</scope>
    <source>
        <strain evidence="9 10">Sanger_04</strain>
    </source>
</reference>
<proteinExistence type="inferred from homology"/>
<dbReference type="PANTHER" id="PTHR30269">
    <property type="entry name" value="TRANSMEMBRANE PROTEIN YFCA"/>
    <property type="match status" value="1"/>
</dbReference>
<keyword evidence="6 8" id="KW-1133">Transmembrane helix</keyword>
<evidence type="ECO:0000256" key="7">
    <source>
        <dbReference type="ARBA" id="ARBA00023136"/>
    </source>
</evidence>
<dbReference type="InterPro" id="IPR052017">
    <property type="entry name" value="TSUP"/>
</dbReference>
<dbReference type="Proteomes" id="UP001652461">
    <property type="component" value="Unassembled WGS sequence"/>
</dbReference>
<keyword evidence="5 8" id="KW-0812">Transmembrane</keyword>
<dbReference type="Pfam" id="PF01925">
    <property type="entry name" value="TauE"/>
    <property type="match status" value="1"/>
</dbReference>
<dbReference type="PANTHER" id="PTHR30269:SF0">
    <property type="entry name" value="MEMBRANE TRANSPORTER PROTEIN YFCA-RELATED"/>
    <property type="match status" value="1"/>
</dbReference>
<gene>
    <name evidence="9" type="ORF">OCV63_14995</name>
</gene>
<feature type="transmembrane region" description="Helical" evidence="8">
    <location>
        <begin position="65"/>
        <end position="87"/>
    </location>
</feature>